<name>A0ABW6G287_9PSEU</name>
<feature type="compositionally biased region" description="Polar residues" evidence="2">
    <location>
        <begin position="181"/>
        <end position="194"/>
    </location>
</feature>
<feature type="coiled-coil region" evidence="1">
    <location>
        <begin position="116"/>
        <end position="143"/>
    </location>
</feature>
<feature type="compositionally biased region" description="Basic and acidic residues" evidence="2">
    <location>
        <begin position="168"/>
        <end position="178"/>
    </location>
</feature>
<sequence>MPLSPAQRDRIERQIRAAIDRLLAGQFPPGGGCDVKTLAREAGISRAALYRTYGHLKEEFERRRQAQLDAGDQPDPREQRIAALRERTSRLTTKLAATHAELRTLRATHRQALSALAAADDTIQRQRRQLADAHNLLAQQGNQNHRLVPLPPAGGPQTATSAAAPELAKIRNPGERADGYSTASNTAETPSARP</sequence>
<keyword evidence="4" id="KW-1185">Reference proteome</keyword>
<accession>A0ABW6G287</accession>
<feature type="region of interest" description="Disordered" evidence="2">
    <location>
        <begin position="145"/>
        <end position="194"/>
    </location>
</feature>
<comment type="caution">
    <text evidence="3">The sequence shown here is derived from an EMBL/GenBank/DDBJ whole genome shotgun (WGS) entry which is preliminary data.</text>
</comment>
<evidence type="ECO:0000313" key="4">
    <source>
        <dbReference type="Proteomes" id="UP001598673"/>
    </source>
</evidence>
<dbReference type="EMBL" id="JBHXCV010000004">
    <property type="protein sequence ID" value="MFD6793312.1"/>
    <property type="molecule type" value="Genomic_DNA"/>
</dbReference>
<evidence type="ECO:0000313" key="3">
    <source>
        <dbReference type="EMBL" id="MFD6793312.1"/>
    </source>
</evidence>
<reference evidence="3 4" key="1">
    <citation type="submission" date="2024-09" db="EMBL/GenBank/DDBJ databases">
        <title>The Natural Products Discovery Center: Release of the First 8490 Sequenced Strains for Exploring Actinobacteria Biosynthetic Diversity.</title>
        <authorList>
            <person name="Kalkreuter E."/>
            <person name="Kautsar S.A."/>
            <person name="Yang D."/>
            <person name="Bader C.D."/>
            <person name="Teijaro C.N."/>
            <person name="Fluegel L."/>
            <person name="Davis C.M."/>
            <person name="Simpson J.R."/>
            <person name="Lauterbach L."/>
            <person name="Steele A.D."/>
            <person name="Gui C."/>
            <person name="Meng S."/>
            <person name="Li G."/>
            <person name="Viehrig K."/>
            <person name="Ye F."/>
            <person name="Su P."/>
            <person name="Kiefer A.F."/>
            <person name="Nichols A."/>
            <person name="Cepeda A.J."/>
            <person name="Yan W."/>
            <person name="Fan B."/>
            <person name="Jiang Y."/>
            <person name="Adhikari A."/>
            <person name="Zheng C.-J."/>
            <person name="Schuster L."/>
            <person name="Cowan T.M."/>
            <person name="Smanski M.J."/>
            <person name="Chevrette M.G."/>
            <person name="De Carvalho L.P.S."/>
            <person name="Shen B."/>
        </authorList>
    </citation>
    <scope>NUCLEOTIDE SEQUENCE [LARGE SCALE GENOMIC DNA]</scope>
    <source>
        <strain evidence="3 4">NPDC060353</strain>
    </source>
</reference>
<dbReference type="RefSeq" id="WP_258937956.1">
    <property type="nucleotide sequence ID" value="NZ_JANBBF010000013.1"/>
</dbReference>
<evidence type="ECO:0000256" key="1">
    <source>
        <dbReference type="SAM" id="Coils"/>
    </source>
</evidence>
<organism evidence="3 4">
    <name type="scientific">Prauserella salsuginis</name>
    <dbReference type="NCBI Taxonomy" id="387889"/>
    <lineage>
        <taxon>Bacteria</taxon>
        <taxon>Bacillati</taxon>
        <taxon>Actinomycetota</taxon>
        <taxon>Actinomycetes</taxon>
        <taxon>Pseudonocardiales</taxon>
        <taxon>Pseudonocardiaceae</taxon>
        <taxon>Prauserella</taxon>
        <taxon>Prauserella salsuginis group</taxon>
    </lineage>
</organism>
<keyword evidence="1" id="KW-0175">Coiled coil</keyword>
<protein>
    <recommendedName>
        <fullName evidence="5">TetR family transcriptional regulator</fullName>
    </recommendedName>
</protein>
<evidence type="ECO:0000256" key="2">
    <source>
        <dbReference type="SAM" id="MobiDB-lite"/>
    </source>
</evidence>
<dbReference type="Proteomes" id="UP001598673">
    <property type="component" value="Unassembled WGS sequence"/>
</dbReference>
<evidence type="ECO:0008006" key="5">
    <source>
        <dbReference type="Google" id="ProtNLM"/>
    </source>
</evidence>
<proteinExistence type="predicted"/>
<gene>
    <name evidence="3" type="ORF">ACFWGY_08245</name>
</gene>